<dbReference type="PANTHER" id="PTHR14969">
    <property type="entry name" value="SPHINGOSINE-1-PHOSPHATE PHOSPHOHYDROLASE"/>
    <property type="match status" value="1"/>
</dbReference>
<keyword evidence="5 7" id="KW-1133">Transmembrane helix</keyword>
<feature type="transmembrane region" description="Helical" evidence="7">
    <location>
        <begin position="60"/>
        <end position="79"/>
    </location>
</feature>
<accession>A0A6L3V5G9</accession>
<evidence type="ECO:0000256" key="1">
    <source>
        <dbReference type="ARBA" id="ARBA00004651"/>
    </source>
</evidence>
<dbReference type="GO" id="GO:0005886">
    <property type="term" value="C:plasma membrane"/>
    <property type="evidence" value="ECO:0007669"/>
    <property type="project" value="UniProtKB-SubCell"/>
</dbReference>
<protein>
    <submittedName>
        <fullName evidence="9">Phosphatase PAP2 family protein</fullName>
    </submittedName>
</protein>
<dbReference type="EMBL" id="WBOS01000017">
    <property type="protein sequence ID" value="KAB2329713.1"/>
    <property type="molecule type" value="Genomic_DNA"/>
</dbReference>
<evidence type="ECO:0000256" key="2">
    <source>
        <dbReference type="ARBA" id="ARBA00022475"/>
    </source>
</evidence>
<dbReference type="CDD" id="cd01610">
    <property type="entry name" value="PAP2_like"/>
    <property type="match status" value="1"/>
</dbReference>
<dbReference type="SMART" id="SM00014">
    <property type="entry name" value="acidPPc"/>
    <property type="match status" value="1"/>
</dbReference>
<evidence type="ECO:0000256" key="6">
    <source>
        <dbReference type="ARBA" id="ARBA00023136"/>
    </source>
</evidence>
<reference evidence="9 10" key="1">
    <citation type="journal article" date="2016" name="Antonie Van Leeuwenhoek">
        <title>Bacillus depressus sp. nov., isolated from soil of a sunflower field.</title>
        <authorList>
            <person name="Wei X."/>
            <person name="Xin D."/>
            <person name="Xin Y."/>
            <person name="Zhang H."/>
            <person name="Wang T."/>
            <person name="Zhang J."/>
        </authorList>
    </citation>
    <scope>NUCLEOTIDE SEQUENCE [LARGE SCALE GENOMIC DNA]</scope>
    <source>
        <strain evidence="9 10">BZ1</strain>
    </source>
</reference>
<keyword evidence="2" id="KW-1003">Cell membrane</keyword>
<dbReference type="OrthoDB" id="9789113at2"/>
<dbReference type="AlphaFoldDB" id="A0A6L3V5G9"/>
<evidence type="ECO:0000256" key="5">
    <source>
        <dbReference type="ARBA" id="ARBA00022989"/>
    </source>
</evidence>
<feature type="transmembrane region" description="Helical" evidence="7">
    <location>
        <begin position="129"/>
        <end position="149"/>
    </location>
</feature>
<name>A0A6L3V5G9_9BACI</name>
<feature type="domain" description="Phosphatidic acid phosphatase type 2/haloperoxidase" evidence="8">
    <location>
        <begin position="62"/>
        <end position="170"/>
    </location>
</feature>
<feature type="transmembrane region" description="Helical" evidence="7">
    <location>
        <begin position="155"/>
        <end position="174"/>
    </location>
</feature>
<comment type="subcellular location">
    <subcellularLocation>
        <location evidence="1">Cell membrane</location>
        <topology evidence="1">Multi-pass membrane protein</topology>
    </subcellularLocation>
</comment>
<gene>
    <name evidence="9" type="ORF">F7731_21420</name>
</gene>
<comment type="caution">
    <text evidence="9">The sequence shown here is derived from an EMBL/GenBank/DDBJ whole genome shotgun (WGS) entry which is preliminary data.</text>
</comment>
<dbReference type="GO" id="GO:0016787">
    <property type="term" value="F:hydrolase activity"/>
    <property type="evidence" value="ECO:0007669"/>
    <property type="project" value="UniProtKB-KW"/>
</dbReference>
<evidence type="ECO:0000256" key="7">
    <source>
        <dbReference type="SAM" id="Phobius"/>
    </source>
</evidence>
<dbReference type="InterPro" id="IPR000326">
    <property type="entry name" value="PAP2/HPO"/>
</dbReference>
<keyword evidence="10" id="KW-1185">Reference proteome</keyword>
<keyword evidence="6 7" id="KW-0472">Membrane</keyword>
<dbReference type="Pfam" id="PF01569">
    <property type="entry name" value="PAP2"/>
    <property type="match status" value="1"/>
</dbReference>
<dbReference type="Gene3D" id="1.20.144.10">
    <property type="entry name" value="Phosphatidic acid phosphatase type 2/haloperoxidase"/>
    <property type="match status" value="1"/>
</dbReference>
<evidence type="ECO:0000259" key="8">
    <source>
        <dbReference type="SMART" id="SM00014"/>
    </source>
</evidence>
<dbReference type="PANTHER" id="PTHR14969:SF62">
    <property type="entry name" value="DECAPRENYLPHOSPHORYL-5-PHOSPHORIBOSE PHOSPHATASE RV3807C-RELATED"/>
    <property type="match status" value="1"/>
</dbReference>
<evidence type="ECO:0000256" key="3">
    <source>
        <dbReference type="ARBA" id="ARBA00022692"/>
    </source>
</evidence>
<organism evidence="9 10">
    <name type="scientific">Cytobacillus depressus</name>
    <dbReference type="NCBI Taxonomy" id="1602942"/>
    <lineage>
        <taxon>Bacteria</taxon>
        <taxon>Bacillati</taxon>
        <taxon>Bacillota</taxon>
        <taxon>Bacilli</taxon>
        <taxon>Bacillales</taxon>
        <taxon>Bacillaceae</taxon>
        <taxon>Cytobacillus</taxon>
    </lineage>
</organism>
<evidence type="ECO:0000313" key="9">
    <source>
        <dbReference type="EMBL" id="KAB2329713.1"/>
    </source>
</evidence>
<dbReference type="SUPFAM" id="SSF48317">
    <property type="entry name" value="Acid phosphatase/Vanadium-dependent haloperoxidase"/>
    <property type="match status" value="1"/>
</dbReference>
<feature type="transmembrane region" description="Helical" evidence="7">
    <location>
        <begin position="30"/>
        <end position="54"/>
    </location>
</feature>
<evidence type="ECO:0000256" key="4">
    <source>
        <dbReference type="ARBA" id="ARBA00022801"/>
    </source>
</evidence>
<dbReference type="Proteomes" id="UP000481030">
    <property type="component" value="Unassembled WGS sequence"/>
</dbReference>
<keyword evidence="4" id="KW-0378">Hydrolase</keyword>
<dbReference type="InterPro" id="IPR036938">
    <property type="entry name" value="PAP2/HPO_sf"/>
</dbReference>
<sequence length="176" mass="20311">MKRIDELYEFECRLVHKINRHFNKRILNLFFRYGTHLGGATLLISSLFLLLILLNGQYRMTVISCMLSLTISHIPVHFVKKMYPRKRPYLALEHVQYPSNPLKDYSFPSGHTTAILSVITPFILMDSSLAFILLPTGFFVGLSRIYLGLHYPSDVMAGGMLGIICGWISYYLIWTF</sequence>
<keyword evidence="3 7" id="KW-0812">Transmembrane</keyword>
<dbReference type="RefSeq" id="WP_151536837.1">
    <property type="nucleotide sequence ID" value="NZ_WBOS01000017.1"/>
</dbReference>
<proteinExistence type="predicted"/>
<evidence type="ECO:0000313" key="10">
    <source>
        <dbReference type="Proteomes" id="UP000481030"/>
    </source>
</evidence>